<feature type="transmembrane region" description="Helical" evidence="2">
    <location>
        <begin position="345"/>
        <end position="364"/>
    </location>
</feature>
<feature type="region of interest" description="Disordered" evidence="1">
    <location>
        <begin position="1"/>
        <end position="30"/>
    </location>
</feature>
<dbReference type="STRING" id="471852.Tcur_0643"/>
<feature type="transmembrane region" description="Helical" evidence="2">
    <location>
        <begin position="195"/>
        <end position="213"/>
    </location>
</feature>
<dbReference type="InterPro" id="IPR043968">
    <property type="entry name" value="SGNH"/>
</dbReference>
<keyword evidence="6" id="KW-1185">Reference proteome</keyword>
<dbReference type="OrthoDB" id="9807745at2"/>
<dbReference type="AlphaFoldDB" id="D1A4K3"/>
<name>D1A4K3_THECD</name>
<dbReference type="GO" id="GO:0016747">
    <property type="term" value="F:acyltransferase activity, transferring groups other than amino-acyl groups"/>
    <property type="evidence" value="ECO:0007669"/>
    <property type="project" value="InterPro"/>
</dbReference>
<evidence type="ECO:0000256" key="1">
    <source>
        <dbReference type="SAM" id="MobiDB-lite"/>
    </source>
</evidence>
<dbReference type="PANTHER" id="PTHR23028:SF53">
    <property type="entry name" value="ACYL_TRANSF_3 DOMAIN-CONTAINING PROTEIN"/>
    <property type="match status" value="1"/>
</dbReference>
<keyword evidence="2" id="KW-0472">Membrane</keyword>
<sequence>MSTPSIEETLRRPAPAQVTGEAAPRRPREGHRPEIQGLRAVAVLLVAIYHIWLGRVSGGVDVFLMLTGFLITGSLLRMVERRGRVEYRAFFARLARRLFPPAAIALAGVLAGTWLWLPQDRWRDTLAEVAASALYYENWRLAVTAVDYLAGGEGASPVQHFWSLAIQGQFYLIWALLLTGTVAAAALVRRSPRAIFTGVLVAVFAASLTYSVIRTAVEQRWAYFDTGARLWELALGGLLALALARWDSARLPVPLRVALGWGGLAALVACGLVLQVSTVFPGYAALWPTGAAILVIVAGTTGSRLGADRLLSARPLTYVGDISYALYLWHWPLFVFYLAKTGNTTASLAAGCAILAVSFVLAAATTWVSDRSVEWVTARRATRTWSLVLGVVCLTPVVGVSWSGVAHLDEQARIRQAQAADPANYPGAAVMVGAPPPPKLPYRPDLRDAKEDLPLIHTNGCVAPYKATEVKVCQFGDPNGRRTIALVGNSHAAHWFPALHKVVDETGWRLITMVKSGCPLLAGGARYPDTGAPYPACDAWGRGVMLQLRALRPDLVITIGTRTDPKGRPEELERLAVPRWRQLGAYGIRVMAIRDTPRLTFPPADCFTRVSLQQCAEARYRSLAPVAPYRNRRDLPRNVRFVDFTRYVCTPGSCPMIIGNVLVTRDRGHFTETYARTLAPMMESAIRRVTGWR</sequence>
<dbReference type="GO" id="GO:0009103">
    <property type="term" value="P:lipopolysaccharide biosynthetic process"/>
    <property type="evidence" value="ECO:0007669"/>
    <property type="project" value="TreeGrafter"/>
</dbReference>
<gene>
    <name evidence="5" type="ordered locus">Tcur_0643</name>
</gene>
<accession>D1A4K3</accession>
<feature type="transmembrane region" description="Helical" evidence="2">
    <location>
        <begin position="258"/>
        <end position="280"/>
    </location>
</feature>
<feature type="transmembrane region" description="Helical" evidence="2">
    <location>
        <begin position="385"/>
        <end position="405"/>
    </location>
</feature>
<feature type="transmembrane region" description="Helical" evidence="2">
    <location>
        <begin position="170"/>
        <end position="188"/>
    </location>
</feature>
<keyword evidence="5" id="KW-0808">Transferase</keyword>
<dbReference type="GO" id="GO:0016020">
    <property type="term" value="C:membrane"/>
    <property type="evidence" value="ECO:0007669"/>
    <property type="project" value="TreeGrafter"/>
</dbReference>
<evidence type="ECO:0000259" key="3">
    <source>
        <dbReference type="Pfam" id="PF01757"/>
    </source>
</evidence>
<reference evidence="5 6" key="1">
    <citation type="journal article" date="2011" name="Stand. Genomic Sci.">
        <title>Complete genome sequence of Thermomonospora curvata type strain (B9).</title>
        <authorList>
            <person name="Chertkov O."/>
            <person name="Sikorski J."/>
            <person name="Nolan M."/>
            <person name="Lapidus A."/>
            <person name="Lucas S."/>
            <person name="Del Rio T.G."/>
            <person name="Tice H."/>
            <person name="Cheng J.F."/>
            <person name="Goodwin L."/>
            <person name="Pitluck S."/>
            <person name="Liolios K."/>
            <person name="Ivanova N."/>
            <person name="Mavromatis K."/>
            <person name="Mikhailova N."/>
            <person name="Ovchinnikova G."/>
            <person name="Pati A."/>
            <person name="Chen A."/>
            <person name="Palaniappan K."/>
            <person name="Djao O.D."/>
            <person name="Land M."/>
            <person name="Hauser L."/>
            <person name="Chang Y.J."/>
            <person name="Jeffries C.D."/>
            <person name="Brettin T."/>
            <person name="Han C."/>
            <person name="Detter J.C."/>
            <person name="Rohde M."/>
            <person name="Goker M."/>
            <person name="Woyke T."/>
            <person name="Bristow J."/>
            <person name="Eisen J.A."/>
            <person name="Markowitz V."/>
            <person name="Hugenholtz P."/>
            <person name="Klenk H.P."/>
            <person name="Kyrpides N.C."/>
        </authorList>
    </citation>
    <scope>NUCLEOTIDE SEQUENCE [LARGE SCALE GENOMIC DNA]</scope>
    <source>
        <strain evidence="6">ATCC 19995 / DSM 43183 / JCM 3096 / KCTC 9072 / NBRC 15933 / NCIMB 10081 / Henssen B9</strain>
    </source>
</reference>
<evidence type="ECO:0000313" key="6">
    <source>
        <dbReference type="Proteomes" id="UP000001918"/>
    </source>
</evidence>
<protein>
    <submittedName>
        <fullName evidence="5">Acyltransferase 3</fullName>
    </submittedName>
</protein>
<keyword evidence="5" id="KW-0012">Acyltransferase</keyword>
<feature type="transmembrane region" description="Helical" evidence="2">
    <location>
        <begin position="35"/>
        <end position="52"/>
    </location>
</feature>
<dbReference type="RefSeq" id="WP_012851022.1">
    <property type="nucleotide sequence ID" value="NC_013510.1"/>
</dbReference>
<feature type="transmembrane region" description="Helical" evidence="2">
    <location>
        <begin position="98"/>
        <end position="117"/>
    </location>
</feature>
<proteinExistence type="predicted"/>
<keyword evidence="2" id="KW-0812">Transmembrane</keyword>
<dbReference type="Proteomes" id="UP000001918">
    <property type="component" value="Chromosome"/>
</dbReference>
<feature type="transmembrane region" description="Helical" evidence="2">
    <location>
        <begin position="58"/>
        <end position="77"/>
    </location>
</feature>
<dbReference type="PANTHER" id="PTHR23028">
    <property type="entry name" value="ACETYLTRANSFERASE"/>
    <property type="match status" value="1"/>
</dbReference>
<evidence type="ECO:0000256" key="2">
    <source>
        <dbReference type="SAM" id="Phobius"/>
    </source>
</evidence>
<dbReference type="Pfam" id="PF19040">
    <property type="entry name" value="SGNH"/>
    <property type="match status" value="1"/>
</dbReference>
<dbReference type="HOGENOM" id="CLU_005679_10_1_11"/>
<keyword evidence="2" id="KW-1133">Transmembrane helix</keyword>
<evidence type="ECO:0000313" key="5">
    <source>
        <dbReference type="EMBL" id="ACY96238.1"/>
    </source>
</evidence>
<feature type="domain" description="Acyltransferase 3" evidence="3">
    <location>
        <begin position="34"/>
        <end position="364"/>
    </location>
</feature>
<dbReference type="InterPro" id="IPR050879">
    <property type="entry name" value="Acyltransferase_3"/>
</dbReference>
<feature type="transmembrane region" description="Helical" evidence="2">
    <location>
        <begin position="318"/>
        <end position="339"/>
    </location>
</feature>
<feature type="transmembrane region" description="Helical" evidence="2">
    <location>
        <begin position="286"/>
        <end position="306"/>
    </location>
</feature>
<dbReference type="eggNOG" id="COG1835">
    <property type="taxonomic scope" value="Bacteria"/>
</dbReference>
<dbReference type="Pfam" id="PF01757">
    <property type="entry name" value="Acyl_transf_3"/>
    <property type="match status" value="1"/>
</dbReference>
<dbReference type="KEGG" id="tcu:Tcur_0643"/>
<organism evidence="5 6">
    <name type="scientific">Thermomonospora curvata (strain ATCC 19995 / DSM 43183 / JCM 3096 / KCTC 9072 / NBRC 15933 / NCIMB 10081 / Henssen B9)</name>
    <dbReference type="NCBI Taxonomy" id="471852"/>
    <lineage>
        <taxon>Bacteria</taxon>
        <taxon>Bacillati</taxon>
        <taxon>Actinomycetota</taxon>
        <taxon>Actinomycetes</taxon>
        <taxon>Streptosporangiales</taxon>
        <taxon>Thermomonosporaceae</taxon>
        <taxon>Thermomonospora</taxon>
    </lineage>
</organism>
<evidence type="ECO:0000259" key="4">
    <source>
        <dbReference type="Pfam" id="PF19040"/>
    </source>
</evidence>
<feature type="domain" description="SGNH" evidence="4">
    <location>
        <begin position="469"/>
        <end position="683"/>
    </location>
</feature>
<dbReference type="EMBL" id="CP001738">
    <property type="protein sequence ID" value="ACY96238.1"/>
    <property type="molecule type" value="Genomic_DNA"/>
</dbReference>
<dbReference type="InterPro" id="IPR002656">
    <property type="entry name" value="Acyl_transf_3_dom"/>
</dbReference>
<feature type="transmembrane region" description="Helical" evidence="2">
    <location>
        <begin position="228"/>
        <end position="246"/>
    </location>
</feature>